<evidence type="ECO:0000313" key="8">
    <source>
        <dbReference type="Ensembl" id="ENSSFOP00015028178.1"/>
    </source>
</evidence>
<evidence type="ECO:0000256" key="3">
    <source>
        <dbReference type="ARBA" id="ARBA00023015"/>
    </source>
</evidence>
<keyword evidence="9" id="KW-1185">Reference proteome</keyword>
<name>A0A8C9S3S7_SCLFO</name>
<dbReference type="Gene3D" id="4.10.280.10">
    <property type="entry name" value="Helix-loop-helix DNA-binding domain"/>
    <property type="match status" value="1"/>
</dbReference>
<sequence>NKKGKEKTKKKTFSQLLKPQVERRRRERMNRSLETLRMLLFQGPRFQVKKAEILEHTVVFLKNRDQARAGEHRSRQHIQEGFSACLQRAARFLHSRGELKQAQIDQDTKASRWPTGPERRANPAVPARSLHNRVVAPSVQFRCRKPVGTNHRFFHHRSPPARGDPSIPQHLERKVSASSCYPTDRTSQDVWRPWP</sequence>
<dbReference type="AlphaFoldDB" id="A0A8C9S3S7"/>
<feature type="domain" description="BHLH" evidence="7">
    <location>
        <begin position="13"/>
        <end position="64"/>
    </location>
</feature>
<keyword evidence="2" id="KW-0678">Repressor</keyword>
<dbReference type="SUPFAM" id="SSF47459">
    <property type="entry name" value="HLH, helix-loop-helix DNA-binding domain"/>
    <property type="match status" value="1"/>
</dbReference>
<reference evidence="8" key="3">
    <citation type="submission" date="2025-09" db="UniProtKB">
        <authorList>
            <consortium name="Ensembl"/>
        </authorList>
    </citation>
    <scope>IDENTIFICATION</scope>
</reference>
<dbReference type="PROSITE" id="PS50888">
    <property type="entry name" value="BHLH"/>
    <property type="match status" value="1"/>
</dbReference>
<feature type="region of interest" description="Disordered" evidence="6">
    <location>
        <begin position="1"/>
        <end position="26"/>
    </location>
</feature>
<evidence type="ECO:0000256" key="1">
    <source>
        <dbReference type="ARBA" id="ARBA00004123"/>
    </source>
</evidence>
<dbReference type="GeneTree" id="ENSGT00700000104815"/>
<feature type="compositionally biased region" description="Basic residues" evidence="6">
    <location>
        <begin position="1"/>
        <end position="12"/>
    </location>
</feature>
<comment type="subcellular location">
    <subcellularLocation>
        <location evidence="1">Nucleus</location>
    </subcellularLocation>
</comment>
<feature type="compositionally biased region" description="Polar residues" evidence="6">
    <location>
        <begin position="176"/>
        <end position="189"/>
    </location>
</feature>
<feature type="region of interest" description="Disordered" evidence="6">
    <location>
        <begin position="98"/>
        <end position="128"/>
    </location>
</feature>
<reference evidence="8" key="2">
    <citation type="submission" date="2025-08" db="UniProtKB">
        <authorList>
            <consortium name="Ensembl"/>
        </authorList>
    </citation>
    <scope>IDENTIFICATION</scope>
</reference>
<dbReference type="SMART" id="SM00353">
    <property type="entry name" value="HLH"/>
    <property type="match status" value="1"/>
</dbReference>
<feature type="region of interest" description="Disordered" evidence="6">
    <location>
        <begin position="150"/>
        <end position="195"/>
    </location>
</feature>
<reference evidence="8 9" key="1">
    <citation type="submission" date="2019-04" db="EMBL/GenBank/DDBJ databases">
        <authorList>
            <consortium name="Wellcome Sanger Institute Data Sharing"/>
        </authorList>
    </citation>
    <scope>NUCLEOTIDE SEQUENCE [LARGE SCALE GENOMIC DNA]</scope>
</reference>
<dbReference type="InterPro" id="IPR011598">
    <property type="entry name" value="bHLH_dom"/>
</dbReference>
<keyword evidence="4" id="KW-0804">Transcription</keyword>
<evidence type="ECO:0000313" key="9">
    <source>
        <dbReference type="Proteomes" id="UP000694397"/>
    </source>
</evidence>
<evidence type="ECO:0000256" key="5">
    <source>
        <dbReference type="ARBA" id="ARBA00023242"/>
    </source>
</evidence>
<keyword evidence="5" id="KW-0539">Nucleus</keyword>
<evidence type="ECO:0000259" key="7">
    <source>
        <dbReference type="PROSITE" id="PS50888"/>
    </source>
</evidence>
<dbReference type="InterPro" id="IPR050370">
    <property type="entry name" value="HES_HEY"/>
</dbReference>
<protein>
    <submittedName>
        <fullName evidence="8">Hairy and enhancer of split related-7</fullName>
    </submittedName>
</protein>
<dbReference type="Proteomes" id="UP000694397">
    <property type="component" value="Chromosome 21"/>
</dbReference>
<proteinExistence type="predicted"/>
<dbReference type="Ensembl" id="ENSSFOT00015028496.2">
    <property type="protein sequence ID" value="ENSSFOP00015028178.1"/>
    <property type="gene ID" value="ENSSFOG00015018078.2"/>
</dbReference>
<evidence type="ECO:0000256" key="6">
    <source>
        <dbReference type="SAM" id="MobiDB-lite"/>
    </source>
</evidence>
<dbReference type="GO" id="GO:0005634">
    <property type="term" value="C:nucleus"/>
    <property type="evidence" value="ECO:0007669"/>
    <property type="project" value="UniProtKB-SubCell"/>
</dbReference>
<evidence type="ECO:0000256" key="4">
    <source>
        <dbReference type="ARBA" id="ARBA00023163"/>
    </source>
</evidence>
<evidence type="ECO:0000256" key="2">
    <source>
        <dbReference type="ARBA" id="ARBA00022491"/>
    </source>
</evidence>
<accession>A0A8C9S3S7</accession>
<dbReference type="PANTHER" id="PTHR10985">
    <property type="entry name" value="BASIC HELIX-LOOP-HELIX TRANSCRIPTION FACTOR, HES-RELATED"/>
    <property type="match status" value="1"/>
</dbReference>
<dbReference type="OrthoDB" id="8930573at2759"/>
<dbReference type="Pfam" id="PF00010">
    <property type="entry name" value="HLH"/>
    <property type="match status" value="1"/>
</dbReference>
<dbReference type="GO" id="GO:0046983">
    <property type="term" value="F:protein dimerization activity"/>
    <property type="evidence" value="ECO:0007669"/>
    <property type="project" value="InterPro"/>
</dbReference>
<organism evidence="8 9">
    <name type="scientific">Scleropages formosus</name>
    <name type="common">Asian bonytongue</name>
    <name type="synonym">Osteoglossum formosum</name>
    <dbReference type="NCBI Taxonomy" id="113540"/>
    <lineage>
        <taxon>Eukaryota</taxon>
        <taxon>Metazoa</taxon>
        <taxon>Chordata</taxon>
        <taxon>Craniata</taxon>
        <taxon>Vertebrata</taxon>
        <taxon>Euteleostomi</taxon>
        <taxon>Actinopterygii</taxon>
        <taxon>Neopterygii</taxon>
        <taxon>Teleostei</taxon>
        <taxon>Osteoglossocephala</taxon>
        <taxon>Osteoglossomorpha</taxon>
        <taxon>Osteoglossiformes</taxon>
        <taxon>Osteoglossidae</taxon>
        <taxon>Scleropages</taxon>
    </lineage>
</organism>
<keyword evidence="3" id="KW-0805">Transcription regulation</keyword>
<dbReference type="InterPro" id="IPR036638">
    <property type="entry name" value="HLH_DNA-bd_sf"/>
</dbReference>